<dbReference type="GO" id="GO:0016740">
    <property type="term" value="F:transferase activity"/>
    <property type="evidence" value="ECO:0007669"/>
    <property type="project" value="UniProtKB-KW"/>
</dbReference>
<gene>
    <name evidence="2" type="ORF">D3867_35240</name>
</gene>
<evidence type="ECO:0000313" key="3">
    <source>
        <dbReference type="Proteomes" id="UP000298596"/>
    </source>
</evidence>
<keyword evidence="2" id="KW-0614">Plasmid</keyword>
<dbReference type="AlphaFoldDB" id="A0A4D8QAA3"/>
<organism evidence="2 3">
    <name type="scientific">Azospirillum brasilense</name>
    <dbReference type="NCBI Taxonomy" id="192"/>
    <lineage>
        <taxon>Bacteria</taxon>
        <taxon>Pseudomonadati</taxon>
        <taxon>Pseudomonadota</taxon>
        <taxon>Alphaproteobacteria</taxon>
        <taxon>Rhodospirillales</taxon>
        <taxon>Azospirillaceae</taxon>
        <taxon>Azospirillum</taxon>
    </lineage>
</organism>
<dbReference type="PANTHER" id="PTHR43685">
    <property type="entry name" value="GLYCOSYLTRANSFERASE"/>
    <property type="match status" value="1"/>
</dbReference>
<name>A0A4D8QAA3_AZOBR</name>
<keyword evidence="2" id="KW-0808">Transferase</keyword>
<reference evidence="2 3" key="1">
    <citation type="submission" date="2018-09" db="EMBL/GenBank/DDBJ databases">
        <title>Whole genome based analysis of evolution and adaptive divergence in Indian and Brazilian strains of Azospirillum brasilense.</title>
        <authorList>
            <person name="Singh C."/>
            <person name="Tripathi A.K."/>
        </authorList>
    </citation>
    <scope>NUCLEOTIDE SEQUENCE [LARGE SCALE GENOMIC DNA]</scope>
    <source>
        <strain evidence="2 3">MTCC4036</strain>
        <plasmid evidence="2 3">p5</plasmid>
    </source>
</reference>
<dbReference type="InterPro" id="IPR001173">
    <property type="entry name" value="Glyco_trans_2-like"/>
</dbReference>
<dbReference type="InterPro" id="IPR029044">
    <property type="entry name" value="Nucleotide-diphossugar_trans"/>
</dbReference>
<feature type="domain" description="Glycosyltransferase 2-like" evidence="1">
    <location>
        <begin position="60"/>
        <end position="179"/>
    </location>
</feature>
<geneLocation type="plasmid" evidence="2">
    <name>p5</name>
</geneLocation>
<sequence>MIREKRPRRIFHGTSFRRSRVHSLLHGIAGRTLRGDGPYRALRNGKNMNTVIHPYTHRASIVITCRNSALYIERALKSAVDSILAHTGNGKDAPEAFRIVTVDDASTDDTPDRIAAFAAASPVEVVSIRHTDNLGASAGRNDGASHGRPQYLFFLDHDDEFLPHHVGLCLNALDRASQVGFVRTGVELTDPVHPDWHAAIGNTVVINLCVRIECHRFIGGFSRDPNLLTLRIEDVLYSSLLSEAFQHLRTDQPTVRHYRIPGNMFDRQYERFTQPPEAGIDVLTEAEEALSPLVFSRHEWALALTRHRVKLLSRCFRSDRPDQPA</sequence>
<evidence type="ECO:0000259" key="1">
    <source>
        <dbReference type="Pfam" id="PF00535"/>
    </source>
</evidence>
<dbReference type="PANTHER" id="PTHR43685:SF2">
    <property type="entry name" value="GLYCOSYLTRANSFERASE 2-LIKE DOMAIN-CONTAINING PROTEIN"/>
    <property type="match status" value="1"/>
</dbReference>
<dbReference type="CDD" id="cd00761">
    <property type="entry name" value="Glyco_tranf_GTA_type"/>
    <property type="match status" value="1"/>
</dbReference>
<dbReference type="Pfam" id="PF00535">
    <property type="entry name" value="Glycos_transf_2"/>
    <property type="match status" value="1"/>
</dbReference>
<dbReference type="Gene3D" id="3.90.550.10">
    <property type="entry name" value="Spore Coat Polysaccharide Biosynthesis Protein SpsA, Chain A"/>
    <property type="match status" value="1"/>
</dbReference>
<protein>
    <submittedName>
        <fullName evidence="2">Glycosyltransferase family 2 protein</fullName>
    </submittedName>
</protein>
<evidence type="ECO:0000313" key="2">
    <source>
        <dbReference type="EMBL" id="QCO07158.1"/>
    </source>
</evidence>
<accession>A0A4D8QAA3</accession>
<dbReference type="EMBL" id="CP032335">
    <property type="protein sequence ID" value="QCO07158.1"/>
    <property type="molecule type" value="Genomic_DNA"/>
</dbReference>
<dbReference type="Proteomes" id="UP000298596">
    <property type="component" value="Plasmid p5"/>
</dbReference>
<proteinExistence type="predicted"/>
<dbReference type="InterPro" id="IPR050834">
    <property type="entry name" value="Glycosyltransf_2"/>
</dbReference>
<dbReference type="SUPFAM" id="SSF53448">
    <property type="entry name" value="Nucleotide-diphospho-sugar transferases"/>
    <property type="match status" value="1"/>
</dbReference>